<gene>
    <name evidence="3" type="ORF">SAMN05421811_102100</name>
</gene>
<dbReference type="Proteomes" id="UP000199361">
    <property type="component" value="Unassembled WGS sequence"/>
</dbReference>
<evidence type="ECO:0000256" key="1">
    <source>
        <dbReference type="SAM" id="MobiDB-lite"/>
    </source>
</evidence>
<feature type="transmembrane region" description="Helical" evidence="2">
    <location>
        <begin position="701"/>
        <end position="720"/>
    </location>
</feature>
<feature type="transmembrane region" description="Helical" evidence="2">
    <location>
        <begin position="783"/>
        <end position="802"/>
    </location>
</feature>
<dbReference type="EMBL" id="FOHX01000002">
    <property type="protein sequence ID" value="SET11735.1"/>
    <property type="molecule type" value="Genomic_DNA"/>
</dbReference>
<evidence type="ECO:0000313" key="3">
    <source>
        <dbReference type="EMBL" id="SET11735.1"/>
    </source>
</evidence>
<evidence type="ECO:0000256" key="2">
    <source>
        <dbReference type="SAM" id="Phobius"/>
    </source>
</evidence>
<name>A0A1I0BZ80_9ACTN</name>
<accession>A0A1I0BZ80</accession>
<organism evidence="3 4">
    <name type="scientific">Nonomuraea wenchangensis</name>
    <dbReference type="NCBI Taxonomy" id="568860"/>
    <lineage>
        <taxon>Bacteria</taxon>
        <taxon>Bacillati</taxon>
        <taxon>Actinomycetota</taxon>
        <taxon>Actinomycetes</taxon>
        <taxon>Streptosporangiales</taxon>
        <taxon>Streptosporangiaceae</taxon>
        <taxon>Nonomuraea</taxon>
    </lineage>
</organism>
<dbReference type="InterPro" id="IPR027417">
    <property type="entry name" value="P-loop_NTPase"/>
</dbReference>
<protein>
    <recommendedName>
        <fullName evidence="5">NACHT domain-containing protein</fullName>
    </recommendedName>
</protein>
<proteinExistence type="predicted"/>
<feature type="transmembrane region" description="Helical" evidence="2">
    <location>
        <begin position="822"/>
        <end position="840"/>
    </location>
</feature>
<feature type="transmembrane region" description="Helical" evidence="2">
    <location>
        <begin position="614"/>
        <end position="632"/>
    </location>
</feature>
<keyword evidence="2" id="KW-0812">Transmembrane</keyword>
<dbReference type="AlphaFoldDB" id="A0A1I0BZ80"/>
<evidence type="ECO:0008006" key="5">
    <source>
        <dbReference type="Google" id="ProtNLM"/>
    </source>
</evidence>
<reference evidence="3 4" key="1">
    <citation type="submission" date="2016-10" db="EMBL/GenBank/DDBJ databases">
        <authorList>
            <person name="de Groot N.N."/>
        </authorList>
    </citation>
    <scope>NUCLEOTIDE SEQUENCE [LARGE SCALE GENOMIC DNA]</scope>
    <source>
        <strain evidence="3 4">CGMCC 4.5598</strain>
    </source>
</reference>
<keyword evidence="2" id="KW-1133">Transmembrane helix</keyword>
<dbReference type="Gene3D" id="3.40.50.300">
    <property type="entry name" value="P-loop containing nucleotide triphosphate hydrolases"/>
    <property type="match status" value="1"/>
</dbReference>
<keyword evidence="2" id="KW-0472">Membrane</keyword>
<sequence>MPDDWLVTRRADLEVEIRGLDDARRLARAVHRGRPYSRPVTRLSAALAGAGRRWEGGDDHRVVLLEGGPGAGKSTALRDRVRDSLEEAVRRPGAELVIPVYVDLRDFRPGGPVTAAAIRAHIMACMSGGGDGRLASFVRTWFDHGLDAGWWWFLFDSFDELPALLTARNPARTAEDYASAITAFLYDLTPCRAVIATRDAADCATFRSLPQLRILPMSTQVQRQLIEHIAVSRGRRLRISGWLATAPAPIQEMAENPLLLSLLCHTITRHAETWVPGDRYEVLDGFVRDRLSPDERRAEWVGDFAAEIAMAMTRDAGPGLNPSVAELRAALAPPGGGGPPPEAAVLQVLDELKEAKLGRYTTTATRPAQRRFAFAHRSVQEYFVTRALLAQPDRVPPRELLSEPRWQGAAVSLLRTGPAANVAALVAEARRILDSDPSDPSDPSGPGEEDRMGADRPVLAVLAGGFAPPEPAELPADIRDRVGRSLLRMWAKGSGSERIEAVRFVPAADPGTAVKVLKLAFGHSSAFYRDEAYRRTVSMPRIPDTLLHEVRRSLVTLWVDGRLWRDAAIVEAQMRGGSLLGAVRLLRFGWLADLALCLAVMPVWFLLTDEEQDVQMLVIGGGLFGLFWHLGYHHVLRQAAWPGAEGPWHRRVWRFLRHTALFPGQVSDFASSFRRMLCGVSALGAILLLPIDYFTGAPAGTVLGLLALSVIALLVCVWPSGVREAVLHGRTGADLGEWLLLPLRPFPQRFRRAGRRLRSPARWWPDWLRPRALSRYYSGRYKWWKIAGTVAAVLAGGGYSVFEDPIDALLRENPLLRRLVATAAFVILAPLYLYGVVRITRPLLRARRDRKAVDAFRADAQRADPEVLGLPAFLEILAALRTTDGLHRLVSGLSAEPQEELADATLLPVGAEVMELLSWIAAARERFDALESASPGEDAPLTLDGWREEWEALLTDDGDLEVLALADRESLDLIAALQLTWSARTA</sequence>
<dbReference type="STRING" id="568860.SAMN05421811_102100"/>
<keyword evidence="4" id="KW-1185">Reference proteome</keyword>
<feature type="transmembrane region" description="Helical" evidence="2">
    <location>
        <begin position="588"/>
        <end position="608"/>
    </location>
</feature>
<evidence type="ECO:0000313" key="4">
    <source>
        <dbReference type="Proteomes" id="UP000199361"/>
    </source>
</evidence>
<dbReference type="RefSeq" id="WP_177240490.1">
    <property type="nucleotide sequence ID" value="NZ_FOHX01000002.1"/>
</dbReference>
<feature type="region of interest" description="Disordered" evidence="1">
    <location>
        <begin position="431"/>
        <end position="452"/>
    </location>
</feature>